<feature type="domain" description="CP-type G" evidence="5">
    <location>
        <begin position="209"/>
        <end position="370"/>
    </location>
</feature>
<gene>
    <name evidence="6" type="ORF">PLOB_00027714</name>
</gene>
<dbReference type="InterPro" id="IPR006073">
    <property type="entry name" value="GTP-bd"/>
</dbReference>
<organism evidence="6 7">
    <name type="scientific">Porites lobata</name>
    <dbReference type="NCBI Taxonomy" id="104759"/>
    <lineage>
        <taxon>Eukaryota</taxon>
        <taxon>Metazoa</taxon>
        <taxon>Cnidaria</taxon>
        <taxon>Anthozoa</taxon>
        <taxon>Hexacorallia</taxon>
        <taxon>Scleractinia</taxon>
        <taxon>Fungiina</taxon>
        <taxon>Poritidae</taxon>
        <taxon>Porites</taxon>
    </lineage>
</organism>
<feature type="compositionally biased region" description="Basic and acidic residues" evidence="4">
    <location>
        <begin position="638"/>
        <end position="648"/>
    </location>
</feature>
<accession>A0ABN8NVD7</accession>
<feature type="compositionally biased region" description="Basic and acidic residues" evidence="4">
    <location>
        <begin position="939"/>
        <end position="952"/>
    </location>
</feature>
<proteinExistence type="inferred from homology"/>
<evidence type="ECO:0000256" key="2">
    <source>
        <dbReference type="ARBA" id="ARBA00023134"/>
    </source>
</evidence>
<dbReference type="Gene3D" id="3.40.50.300">
    <property type="entry name" value="P-loop containing nucleotide triphosphate hydrolases"/>
    <property type="match status" value="1"/>
</dbReference>
<reference evidence="6 7" key="1">
    <citation type="submission" date="2022-05" db="EMBL/GenBank/DDBJ databases">
        <authorList>
            <consortium name="Genoscope - CEA"/>
            <person name="William W."/>
        </authorList>
    </citation>
    <scope>NUCLEOTIDE SEQUENCE [LARGE SCALE GENOMIC DNA]</scope>
</reference>
<feature type="region of interest" description="Disordered" evidence="4">
    <location>
        <begin position="556"/>
        <end position="953"/>
    </location>
</feature>
<dbReference type="Pfam" id="PF01926">
    <property type="entry name" value="MMR_HSR1"/>
    <property type="match status" value="1"/>
</dbReference>
<comment type="similarity">
    <text evidence="3">Belongs to the TRAFAC class YlqF/YawG GTPase family. NOG2 subfamily.</text>
</comment>
<feature type="compositionally biased region" description="Basic and acidic residues" evidence="4">
    <location>
        <begin position="664"/>
        <end position="675"/>
    </location>
</feature>
<comment type="subcellular location">
    <subcellularLocation>
        <location evidence="3">Nucleus</location>
        <location evidence="3">Nucleolus</location>
    </subcellularLocation>
</comment>
<sequence length="1067" mass="121722">MAKTRKRSEKEKSSKKSNSSMNPDRPKPAGGSNMRDKATINRLKMYKSGGKAIRNKQGKIVKPAPFQNSAVSGEVARVAPNRKWFGNTRVISQNALQSFQDEMGKVLNDPYKVVMRQSKLPLSLLNDRSQSARVHILDTEGFETTFGPKAQRKRPNLKAGDMQSFMEAALLSSELYDEEKDTNLVRENDGEMVEAMESIYAKGQSKRIWNELYKVVDSSDVVIQVLDARDPMGTRSSHIESFMKKEKQHKHLIFVLNKCDLVPTWVTQRWVTVLSAEYPTLAFHASVTNPFGKGALINLLRQFAKLHSDKKQISVGVIGYPNVGKSSIINTLRAKKVCNVAPIAGETKVWQYVTLMRRIYLIDCPGVVYPSGDSETDIILKGVTEIQNMAYDRSEWELSEFGNLIETENEKYGEIVQIAERRRTAEKYVKIRKIRQEMTWGVRVTKTLYIFYYGPYVAYKESILAELVPPFQFYLRDAKFYTTYTGTPFRLPEGYKFKFYENAVECWHHNAILSNKKQLKILVRYNFEKFVRALETIGEPTAAKIQYDYDTCVSSISPFSESDEESEADDEDDRSEGEEQDHSINKIFPFSFSGDEENESDDEDDRGEGEEQDHSINKIFPFSFSGDEESESPDEDDRSERGEHDHSINKIFPFSFSGDEESESDSKSDCSDERNFNAALHQEVETDEEEEHDQSDDELPRLITLISESDDESDDEDEDSEEGKQDHSIDEISSLSESDYEESESDSKSDCSDESTSKAQLDQEDEPDEEEAHDQSDDDLPILITSFSESDDEDSKSSDYDTCVSSISQFSEDDDEESESYNESDDEDEQSEGGKQDHSSDEISSFSENDYEEKESDSKSDCSDQSTSCAKFGHEDEPDEEEEHEQCDDDLPMIITPLSESDDEESVSYSGSDGEDEQSEREEQDHHSDEITEDEEEMCFAKEEVDDKKVDSEDVPNLQLLHCREEVSEKCDPEELDLGILFGAEDHDHNLDLEKVGSLSSVVEKVEKDESNKDQFNEVEAQGPPKLNQQQQQHCSEHVVEHRPIKKTKKRKNILMGWEDICMDIIV</sequence>
<feature type="compositionally biased region" description="Acidic residues" evidence="4">
    <location>
        <begin position="811"/>
        <end position="831"/>
    </location>
</feature>
<feature type="compositionally biased region" description="Acidic residues" evidence="4">
    <location>
        <begin position="626"/>
        <end position="637"/>
    </location>
</feature>
<dbReference type="PANTHER" id="PTHR11089">
    <property type="entry name" value="GTP-BINDING PROTEIN-RELATED"/>
    <property type="match status" value="1"/>
</dbReference>
<keyword evidence="7" id="KW-1185">Reference proteome</keyword>
<keyword evidence="2 3" id="KW-0342">GTP-binding</keyword>
<protein>
    <recommendedName>
        <fullName evidence="3">Nucleolar GTP-binding protein 2</fullName>
    </recommendedName>
</protein>
<dbReference type="PRINTS" id="PR00326">
    <property type="entry name" value="GTP1OBG"/>
</dbReference>
<dbReference type="InterPro" id="IPR050755">
    <property type="entry name" value="TRAFAC_YlqF/YawG_RiboMat"/>
</dbReference>
<comment type="function">
    <text evidence="3">GTPase that associates with pre-60S ribosomal subunits in the nucleolus and is required for their nuclear export and maturation.</text>
</comment>
<feature type="compositionally biased region" description="Basic and acidic residues" evidence="4">
    <location>
        <begin position="832"/>
        <end position="841"/>
    </location>
</feature>
<keyword evidence="1 3" id="KW-0547">Nucleotide-binding</keyword>
<feature type="compositionally biased region" description="Acidic residues" evidence="4">
    <location>
        <begin position="561"/>
        <end position="579"/>
    </location>
</feature>
<feature type="compositionally biased region" description="Acidic residues" evidence="4">
    <location>
        <begin position="685"/>
        <end position="697"/>
    </location>
</feature>
<dbReference type="InterPro" id="IPR012971">
    <property type="entry name" value="NOG2_N_dom"/>
</dbReference>
<comment type="caution">
    <text evidence="6">The sequence shown here is derived from an EMBL/GenBank/DDBJ whole genome shotgun (WGS) entry which is preliminary data.</text>
</comment>
<dbReference type="InterPro" id="IPR027417">
    <property type="entry name" value="P-loop_NTPase"/>
</dbReference>
<evidence type="ECO:0000256" key="4">
    <source>
        <dbReference type="SAM" id="MobiDB-lite"/>
    </source>
</evidence>
<evidence type="ECO:0000256" key="1">
    <source>
        <dbReference type="ARBA" id="ARBA00022741"/>
    </source>
</evidence>
<evidence type="ECO:0000313" key="7">
    <source>
        <dbReference type="Proteomes" id="UP001159405"/>
    </source>
</evidence>
<feature type="compositionally biased region" description="Acidic residues" evidence="4">
    <location>
        <begin position="876"/>
        <end position="891"/>
    </location>
</feature>
<dbReference type="PROSITE" id="PS51721">
    <property type="entry name" value="G_CP"/>
    <property type="match status" value="1"/>
</dbReference>
<dbReference type="InterPro" id="IPR030378">
    <property type="entry name" value="G_CP_dom"/>
</dbReference>
<evidence type="ECO:0000256" key="3">
    <source>
        <dbReference type="RuleBase" id="RU364023"/>
    </source>
</evidence>
<name>A0ABN8NVD7_9CNID</name>
<feature type="compositionally biased region" description="Basic and acidic residues" evidence="4">
    <location>
        <begin position="921"/>
        <end position="930"/>
    </location>
</feature>
<evidence type="ECO:0000259" key="5">
    <source>
        <dbReference type="PROSITE" id="PS51721"/>
    </source>
</evidence>
<dbReference type="EMBL" id="CALNXK010000034">
    <property type="protein sequence ID" value="CAH3120027.1"/>
    <property type="molecule type" value="Genomic_DNA"/>
</dbReference>
<keyword evidence="3" id="KW-0539">Nucleus</keyword>
<dbReference type="InterPro" id="IPR024929">
    <property type="entry name" value="GNL2_CP_dom"/>
</dbReference>
<feature type="compositionally biased region" description="Acidic residues" evidence="4">
    <location>
        <begin position="762"/>
        <end position="780"/>
    </location>
</feature>
<dbReference type="Pfam" id="PF08153">
    <property type="entry name" value="NGP1NT"/>
    <property type="match status" value="1"/>
</dbReference>
<dbReference type="PANTHER" id="PTHR11089:SF9">
    <property type="entry name" value="NUCLEOLAR GTP-BINDING PROTEIN 2"/>
    <property type="match status" value="1"/>
</dbReference>
<feature type="compositionally biased region" description="Acidic residues" evidence="4">
    <location>
        <begin position="708"/>
        <end position="721"/>
    </location>
</feature>
<dbReference type="CDD" id="cd01858">
    <property type="entry name" value="NGP_1"/>
    <property type="match status" value="1"/>
</dbReference>
<dbReference type="SUPFAM" id="SSF52540">
    <property type="entry name" value="P-loop containing nucleoside triphosphate hydrolases"/>
    <property type="match status" value="1"/>
</dbReference>
<evidence type="ECO:0000313" key="6">
    <source>
        <dbReference type="EMBL" id="CAH3120027.1"/>
    </source>
</evidence>
<feature type="region of interest" description="Disordered" evidence="4">
    <location>
        <begin position="1"/>
        <end position="39"/>
    </location>
</feature>
<feature type="compositionally biased region" description="Acidic residues" evidence="4">
    <location>
        <begin position="594"/>
        <end position="611"/>
    </location>
</feature>
<dbReference type="Proteomes" id="UP001159405">
    <property type="component" value="Unassembled WGS sequence"/>
</dbReference>